<evidence type="ECO:0000313" key="11">
    <source>
        <dbReference type="Proteomes" id="UP000000551"/>
    </source>
</evidence>
<evidence type="ECO:0000313" key="10">
    <source>
        <dbReference type="EMBL" id="AAZ33107.1"/>
    </source>
</evidence>
<keyword evidence="5" id="KW-0238">DNA-binding</keyword>
<dbReference type="eggNOG" id="COG0583">
    <property type="taxonomic scope" value="Bacteria"/>
</dbReference>
<evidence type="ECO:0000256" key="3">
    <source>
        <dbReference type="ARBA" id="ARBA00022578"/>
    </source>
</evidence>
<dbReference type="eggNOG" id="COG4584">
    <property type="taxonomic scope" value="Bacteria"/>
</dbReference>
<evidence type="ECO:0000256" key="5">
    <source>
        <dbReference type="ARBA" id="ARBA00023125"/>
    </source>
</evidence>
<gene>
    <name evidence="10" type="ordered locus">PSPPH_0700</name>
</gene>
<feature type="domain" description="HTH lysR-type" evidence="9">
    <location>
        <begin position="510"/>
        <end position="568"/>
    </location>
</feature>
<evidence type="ECO:0000256" key="4">
    <source>
        <dbReference type="ARBA" id="ARBA00023015"/>
    </source>
</evidence>
<dbReference type="InterPro" id="IPR005119">
    <property type="entry name" value="LysR_subst-bd"/>
</dbReference>
<reference evidence="10 11" key="1">
    <citation type="journal article" date="2005" name="J. Bacteriol.">
        <title>Whole-genome sequence analysis of Pseudomonas syringae pv. phaseolicola 1448A reveals divergence among pathovars in genes involved in virulence and transposition.</title>
        <authorList>
            <person name="Joardar V."/>
            <person name="Lindeberg M."/>
            <person name="Jackson R.W."/>
            <person name="Selengut J."/>
            <person name="Dodson R."/>
            <person name="Brinkac L.M."/>
            <person name="Daugherty S.C."/>
            <person name="Deboy R."/>
            <person name="Durkin A.S."/>
            <person name="Giglio M.G."/>
            <person name="Madupu R."/>
            <person name="Nelson W.C."/>
            <person name="Rosovitz M.J."/>
            <person name="Sullivan S."/>
            <person name="Crabtree J."/>
            <person name="Creasy T."/>
            <person name="Davidsen T."/>
            <person name="Haft D.H."/>
            <person name="Zafar N."/>
            <person name="Zhou L."/>
            <person name="Halpin R."/>
            <person name="Holley T."/>
            <person name="Khouri H."/>
            <person name="Feldblyum T."/>
            <person name="White O."/>
            <person name="Fraser C.M."/>
            <person name="Chatterjee A.K."/>
            <person name="Cartinhour S."/>
            <person name="Schneider D.J."/>
            <person name="Mansfield J."/>
            <person name="Collmer A."/>
            <person name="Buell C.R."/>
        </authorList>
    </citation>
    <scope>NUCLEOTIDE SEQUENCE [LARGE SCALE GENOMIC DNA]</scope>
    <source>
        <strain evidence="11">1448A / Race 6</strain>
    </source>
</reference>
<dbReference type="Pfam" id="PF00126">
    <property type="entry name" value="HTH_1"/>
    <property type="match status" value="1"/>
</dbReference>
<dbReference type="PANTHER" id="PTHR35004:SF7">
    <property type="entry name" value="INTEGRASE PROTEIN"/>
    <property type="match status" value="1"/>
</dbReference>
<dbReference type="Pfam" id="PF22483">
    <property type="entry name" value="Mu-transpos_C_2"/>
    <property type="match status" value="1"/>
</dbReference>
<evidence type="ECO:0000256" key="2">
    <source>
        <dbReference type="ARBA" id="ARBA00009437"/>
    </source>
</evidence>
<dbReference type="Pfam" id="PF03466">
    <property type="entry name" value="LysR_substrate"/>
    <property type="match status" value="1"/>
</dbReference>
<dbReference type="GO" id="GO:0003677">
    <property type="term" value="F:DNA binding"/>
    <property type="evidence" value="ECO:0007669"/>
    <property type="project" value="UniProtKB-KW"/>
</dbReference>
<dbReference type="Gene3D" id="1.10.10.10">
    <property type="entry name" value="Winged helix-like DNA-binding domain superfamily/Winged helix DNA-binding domain"/>
    <property type="match status" value="1"/>
</dbReference>
<keyword evidence="6" id="KW-0804">Transcription</keyword>
<keyword evidence="4" id="KW-0805">Transcription regulation</keyword>
<dbReference type="InterPro" id="IPR000847">
    <property type="entry name" value="LysR_HTH_N"/>
</dbReference>
<dbReference type="InterPro" id="IPR017894">
    <property type="entry name" value="HTH_IS21_transposase_type"/>
</dbReference>
<dbReference type="InterPro" id="IPR054353">
    <property type="entry name" value="IstA-like_C"/>
</dbReference>
<dbReference type="SUPFAM" id="SSF46785">
    <property type="entry name" value="Winged helix' DNA-binding domain"/>
    <property type="match status" value="1"/>
</dbReference>
<evidence type="ECO:0000259" key="8">
    <source>
        <dbReference type="PROSITE" id="PS50531"/>
    </source>
</evidence>
<organism evidence="10 11">
    <name type="scientific">Pseudomonas savastanoi pv. phaseolicola (strain 1448A / Race 6)</name>
    <name type="common">Pseudomonas syringae pv. phaseolicola (strain 1448A / Race 6)</name>
    <dbReference type="NCBI Taxonomy" id="264730"/>
    <lineage>
        <taxon>Bacteria</taxon>
        <taxon>Pseudomonadati</taxon>
        <taxon>Pseudomonadota</taxon>
        <taxon>Gammaproteobacteria</taxon>
        <taxon>Pseudomonadales</taxon>
        <taxon>Pseudomonadaceae</taxon>
        <taxon>Pseudomonas</taxon>
    </lineage>
</organism>
<proteinExistence type="inferred from homology"/>
<dbReference type="GO" id="GO:0003700">
    <property type="term" value="F:DNA-binding transcription factor activity"/>
    <property type="evidence" value="ECO:0007669"/>
    <property type="project" value="InterPro"/>
</dbReference>
<keyword evidence="3" id="KW-0815">Transposition</keyword>
<accession>Q48NM6</accession>
<dbReference type="KEGG" id="psp:PSPPH_0700"/>
<dbReference type="NCBIfam" id="NF033546">
    <property type="entry name" value="transpos_IS21"/>
    <property type="match status" value="1"/>
</dbReference>
<evidence type="ECO:0000256" key="6">
    <source>
        <dbReference type="ARBA" id="ARBA00023163"/>
    </source>
</evidence>
<comment type="similarity">
    <text evidence="1">Belongs to the transposase IS21/IS408/IS1162 family.</text>
</comment>
<dbReference type="HOGENOM" id="CLU_338547_0_0_6"/>
<dbReference type="InterPro" id="IPR036388">
    <property type="entry name" value="WH-like_DNA-bd_sf"/>
</dbReference>
<protein>
    <submittedName>
        <fullName evidence="10">ISPsy20, transposase IstB, transcriptional regulator, LysR family-fusion</fullName>
    </submittedName>
</protein>
<dbReference type="PROSITE" id="PS50531">
    <property type="entry name" value="HTH_IS21"/>
    <property type="match status" value="1"/>
</dbReference>
<dbReference type="InterPro" id="IPR036390">
    <property type="entry name" value="WH_DNA-bd_sf"/>
</dbReference>
<dbReference type="Gene3D" id="3.40.190.290">
    <property type="match status" value="1"/>
</dbReference>
<dbReference type="GO" id="GO:0032196">
    <property type="term" value="P:transposition"/>
    <property type="evidence" value="ECO:0007669"/>
    <property type="project" value="UniProtKB-KW"/>
</dbReference>
<dbReference type="PANTHER" id="PTHR35004">
    <property type="entry name" value="TRANSPOSASE RV3428C-RELATED"/>
    <property type="match status" value="1"/>
</dbReference>
<dbReference type="GO" id="GO:0006310">
    <property type="term" value="P:DNA recombination"/>
    <property type="evidence" value="ECO:0007669"/>
    <property type="project" value="UniProtKB-KW"/>
</dbReference>
<dbReference type="AlphaFoldDB" id="Q48NM6"/>
<dbReference type="SUPFAM" id="SSF53850">
    <property type="entry name" value="Periplasmic binding protein-like II"/>
    <property type="match status" value="1"/>
</dbReference>
<evidence type="ECO:0000259" key="9">
    <source>
        <dbReference type="PROSITE" id="PS50931"/>
    </source>
</evidence>
<keyword evidence="7" id="KW-0233">DNA recombination</keyword>
<dbReference type="Proteomes" id="UP000000551">
    <property type="component" value="Chromosome"/>
</dbReference>
<sequence length="840" mass="94903">MISMEMLGKIRRMYFRDKLSLHQIAKRTGLSRNTIRKWVRAPEANQPAYQRCASFNKLNPFHETLEQALKADSFRPKHNRRSAKALFEQIKAEGYDGGYSQLTAFVRSWRCEQGKSVRAFVPLTFALGEAFQFDWSEEGLLIGGLFRRIQVSHMKLCASRAFWLVAYPSQGHEMLFDAHTRSFGALGGVPRRGIYDNMKTAVDKVNKGKGRTVNARFSVMCAHYLFDPDFCNVASGWEKGIVEKNVQDSRRRIWLDAQNCMFHTFEELNVWLGQRCRTLWAELVHPQYNGLTVAEVLELEQAEMMPMPTAFDGYVERTVRVSSTCLISVARNRYSVPCERVGQWVSSRLYPSRIVVIADETVIASHERLFDRDQVGFDWQHYIPLIERKPGALRNGAPFADLPKPLQLLKRGLRRHTNGDRIMMQVLAAVPIAGLEPVLVAVELVLESGSLSADHILNVVVQMDRRGLPAVLFLSWSGGVLWSIDVQTSNKNADKSRVNMQKNITSLGLLNWDDLKFFLEVARTRKVSSAARRLAVDCTTVSRRINSLETSLGTLLFEKSRNNGFIMTAEGQRLLGYAESIESTLHMAYEQVSGSSVALSGHIRMGCTEGFGSFFITPQLSHFLDSYPSISLDILPLPHFISLSKREADIVIALERPEHGPYVCCKLCDYSLRLYATQAYLDSHPAIEQKADLSGHVFISYVDDLAFSSELLYLSNLLPNAQAQLRSTSVIAQYTAALQGRALAILPCFLAAQDPRLLPVLAEEVNITRQFWMYCREDLRKLKRITLLWDYIREVTELNKGFLLGGKLRCPLPSVTDFQGIRWPLVAGQTGIGGLSHGCW</sequence>
<name>Q48NM6_PSE14</name>
<dbReference type="PROSITE" id="PS50931">
    <property type="entry name" value="HTH_LYSR"/>
    <property type="match status" value="1"/>
</dbReference>
<evidence type="ECO:0000256" key="1">
    <source>
        <dbReference type="ARBA" id="ARBA00009277"/>
    </source>
</evidence>
<feature type="domain" description="HTH IS21-type" evidence="8">
    <location>
        <begin position="6"/>
        <end position="69"/>
    </location>
</feature>
<dbReference type="EMBL" id="CP000058">
    <property type="protein sequence ID" value="AAZ33107.1"/>
    <property type="molecule type" value="Genomic_DNA"/>
</dbReference>
<evidence type="ECO:0000256" key="7">
    <source>
        <dbReference type="ARBA" id="ARBA00023172"/>
    </source>
</evidence>
<comment type="similarity">
    <text evidence="2">Belongs to the LysR transcriptional regulatory family.</text>
</comment>